<proteinExistence type="predicted"/>
<reference evidence="2" key="2">
    <citation type="submission" date="2025-08" db="UniProtKB">
        <authorList>
            <consortium name="RefSeq"/>
        </authorList>
    </citation>
    <scope>IDENTIFICATION</scope>
    <source>
        <tissue evidence="2">Leaf</tissue>
    </source>
</reference>
<dbReference type="KEGG" id="nta:107796786"/>
<evidence type="ECO:0000313" key="2">
    <source>
        <dbReference type="RefSeq" id="XP_016475081.1"/>
    </source>
</evidence>
<name>A0A1S4AEL7_TOBAC</name>
<dbReference type="NCBIfam" id="TIGR01589">
    <property type="entry name" value="A_thal_3526"/>
    <property type="match status" value="1"/>
</dbReference>
<evidence type="ECO:0000313" key="1">
    <source>
        <dbReference type="Proteomes" id="UP000790787"/>
    </source>
</evidence>
<dbReference type="RefSeq" id="XP_016475081.1">
    <property type="nucleotide sequence ID" value="XM_016619595.2"/>
</dbReference>
<dbReference type="PANTHER" id="PTHR31871:SF61">
    <property type="entry name" value="OS06G0705300 PROTEIN"/>
    <property type="match status" value="1"/>
</dbReference>
<dbReference type="Proteomes" id="UP000790787">
    <property type="component" value="Chromosome 2"/>
</dbReference>
<accession>A0A1S4AEL7</accession>
<dbReference type="PaxDb" id="4097-A0A1S4AEL7"/>
<gene>
    <name evidence="2" type="primary">LOC107796786</name>
</gene>
<organism evidence="1 2">
    <name type="scientific">Nicotiana tabacum</name>
    <name type="common">Common tobacco</name>
    <dbReference type="NCBI Taxonomy" id="4097"/>
    <lineage>
        <taxon>Eukaryota</taxon>
        <taxon>Viridiplantae</taxon>
        <taxon>Streptophyta</taxon>
        <taxon>Embryophyta</taxon>
        <taxon>Tracheophyta</taxon>
        <taxon>Spermatophyta</taxon>
        <taxon>Magnoliopsida</taxon>
        <taxon>eudicotyledons</taxon>
        <taxon>Gunneridae</taxon>
        <taxon>Pentapetalae</taxon>
        <taxon>asterids</taxon>
        <taxon>lamiids</taxon>
        <taxon>Solanales</taxon>
        <taxon>Solanaceae</taxon>
        <taxon>Nicotianoideae</taxon>
        <taxon>Nicotianeae</taxon>
        <taxon>Nicotiana</taxon>
    </lineage>
</organism>
<dbReference type="OrthoDB" id="509052at2759"/>
<dbReference type="Pfam" id="PF09713">
    <property type="entry name" value="A_thal_3526"/>
    <property type="match status" value="1"/>
</dbReference>
<dbReference type="RefSeq" id="XP_016475081.1">
    <property type="nucleotide sequence ID" value="XM_016619595.1"/>
</dbReference>
<protein>
    <submittedName>
        <fullName evidence="2">Uncharacterized protein LOC107796786</fullName>
    </submittedName>
</protein>
<dbReference type="AlphaFoldDB" id="A0A1S4AEL7"/>
<keyword evidence="1" id="KW-1185">Reference proteome</keyword>
<dbReference type="InterPro" id="IPR006476">
    <property type="entry name" value="CHP01589_pln"/>
</dbReference>
<sequence length="100" mass="11687">MSDSSAQYIHMVQHLIEECIIFKMSREECMEALAKHANIQPIITSTVWKELEKENKEFFEAYNKTREEKSSSAESQLETTRQRIHNMLMLDSSSTDSIDK</sequence>
<dbReference type="GeneID" id="107796786"/>
<reference evidence="1" key="1">
    <citation type="journal article" date="2014" name="Nat. Commun.">
        <title>The tobacco genome sequence and its comparison with those of tomato and potato.</title>
        <authorList>
            <person name="Sierro N."/>
            <person name="Battey J.N."/>
            <person name="Ouadi S."/>
            <person name="Bakaher N."/>
            <person name="Bovet L."/>
            <person name="Willig A."/>
            <person name="Goepfert S."/>
            <person name="Peitsch M.C."/>
            <person name="Ivanov N.V."/>
        </authorList>
    </citation>
    <scope>NUCLEOTIDE SEQUENCE [LARGE SCALE GENOMIC DNA]</scope>
</reference>
<dbReference type="PANTHER" id="PTHR31871">
    <property type="entry name" value="OS02G0137100 PROTEIN"/>
    <property type="match status" value="1"/>
</dbReference>
<dbReference type="OMA" id="ECLVFNM"/>